<dbReference type="SUPFAM" id="SSF56935">
    <property type="entry name" value="Porins"/>
    <property type="match status" value="1"/>
</dbReference>
<keyword evidence="1" id="KW-0813">Transport</keyword>
<dbReference type="NCBIfam" id="TIGR04057">
    <property type="entry name" value="SusC_RagA_signa"/>
    <property type="match status" value="1"/>
</dbReference>
<dbReference type="Proteomes" id="UP000293925">
    <property type="component" value="Unassembled WGS sequence"/>
</dbReference>
<name>A0A4R0Q722_9SPHI</name>
<evidence type="ECO:0000259" key="2">
    <source>
        <dbReference type="Pfam" id="PF07715"/>
    </source>
</evidence>
<dbReference type="PROSITE" id="PS52016">
    <property type="entry name" value="TONB_DEPENDENT_REC_3"/>
    <property type="match status" value="1"/>
</dbReference>
<comment type="similarity">
    <text evidence="1">Belongs to the TonB-dependent receptor family.</text>
</comment>
<dbReference type="RefSeq" id="WP_131527748.1">
    <property type="nucleotide sequence ID" value="NZ_SJSO01000003.1"/>
</dbReference>
<sequence>MKKGLIYPVHFVKMRLNFFLMLTCTMSLLLLNSAWSPVYSKIIKTKTGFPLSKETRFLILREINTEKNIQKADITANGKVVDEKGQPIPGVTIKIKGTSRGVTTAPDGTFSFMVPQGAILTVSYIGYSALEIAAGANMIIKLVNVDNNLDEVVVLGFGSTQKRSEQTAAYSTLSGKELVKTPVADMTNALIGRIPGVVTRQGSGVPGENDADIFIRGRSSSNSAALIIVDGVERTSFGNIDPNEIESISVLKDASATALYGIKAGNGVIVVTTKVGKAGAFRVSYSGGAGLVSLTGLPNTVNAFDAASYHTEGENNLIAAGLFTQAQRTFQDSELIKFKDGSDPLRYPDVNWYKAVTKNNWLRTQHNLNFSGGSKFASFFISLGYLFEDGMFKNFQPINGYRTSNSFTRYNFRSNLDFNLSKSTVFSIKFGGRVEDTFGIRGGTAGTGDTGGTTGIISRLLAIPAWGVPFFPEYTSRATPELAALDDLYNNIENPRIGVNTFNPYSQLTRNGYFNRINNTIESVFVLNQKLDVITKGLSFKGTLGLDAFIIGVRAQSGSYAKYQVEQATGNIIPFPGFFNDNLGGVNTSRDGYNKTNIQLGFNYDRNFGQHRISVLSLAQREVRGVQRNVANAPFANQGLVLSTKYNYAGKYFVEFNGAYNGSENFAAGKRYGFFPSVSAAYNISEENFMKNIRWLSFLKLRGSWGKTGYSNPAVTGETRFLYNSNFTNGGNGVNASGGVSGANTIVYFGNGTSATANPVVFQSQFGNPDITWENSVKRDLGIEASFFKSRLKLTADVYDEDRTQIALRRTNSAPLIYGATLPIVNYGANYNRGFDLELSYNGRHAEFNYGVNIQYSRYQNKIVVNDQAFNLPDYQSLLGTRLGQFVGYKVIGFYQDAADIAASPVNNATGVRVIPGDLKYQDTNGDGTVDSQDRLAIGGTDIPQGILGLEPTLSYKGLSLSALFQGAFDVNSAVLPYDPGRAQVYTPMLGRWQSPADNQTASWPVAKPTNYPNNPSYVLNSFLLQNSSYVKLRNVEVAYQVPAAFSKKLNVENIRVSLTGQNLYTWTKFKGGLDPEIANSATGVGLSNSNVYPLSKVYNLSINVQF</sequence>
<comment type="caution">
    <text evidence="3">The sequence shown here is derived from an EMBL/GenBank/DDBJ whole genome shotgun (WGS) entry which is preliminary data.</text>
</comment>
<dbReference type="Pfam" id="PF07715">
    <property type="entry name" value="Plug"/>
    <property type="match status" value="1"/>
</dbReference>
<dbReference type="InterPro" id="IPR039426">
    <property type="entry name" value="TonB-dep_rcpt-like"/>
</dbReference>
<dbReference type="OrthoDB" id="9768177at2"/>
<dbReference type="Gene3D" id="2.60.40.1120">
    <property type="entry name" value="Carboxypeptidase-like, regulatory domain"/>
    <property type="match status" value="1"/>
</dbReference>
<evidence type="ECO:0000313" key="3">
    <source>
        <dbReference type="EMBL" id="TCD28665.1"/>
    </source>
</evidence>
<dbReference type="InterPro" id="IPR037066">
    <property type="entry name" value="Plug_dom_sf"/>
</dbReference>
<dbReference type="InterPro" id="IPR023997">
    <property type="entry name" value="TonB-dep_OMP_SusC/RagA_CS"/>
</dbReference>
<protein>
    <submittedName>
        <fullName evidence="3">TonB-dependent receptor</fullName>
    </submittedName>
</protein>
<dbReference type="EMBL" id="SJSO01000003">
    <property type="protein sequence ID" value="TCD28665.1"/>
    <property type="molecule type" value="Genomic_DNA"/>
</dbReference>
<keyword evidence="4" id="KW-1185">Reference proteome</keyword>
<dbReference type="Pfam" id="PF13715">
    <property type="entry name" value="CarbopepD_reg_2"/>
    <property type="match status" value="1"/>
</dbReference>
<evidence type="ECO:0000256" key="1">
    <source>
        <dbReference type="PROSITE-ProRule" id="PRU01360"/>
    </source>
</evidence>
<keyword evidence="1" id="KW-1134">Transmembrane beta strand</keyword>
<comment type="subcellular location">
    <subcellularLocation>
        <location evidence="1">Cell outer membrane</location>
        <topology evidence="1">Multi-pass membrane protein</topology>
    </subcellularLocation>
</comment>
<reference evidence="3 4" key="1">
    <citation type="submission" date="2019-02" db="EMBL/GenBank/DDBJ databases">
        <title>Pedobacter sp. RP-3-21 sp. nov., isolated from Arctic soil.</title>
        <authorList>
            <person name="Dahal R.H."/>
        </authorList>
    </citation>
    <scope>NUCLEOTIDE SEQUENCE [LARGE SCALE GENOMIC DNA]</scope>
    <source>
        <strain evidence="3 4">RP-3-21</strain>
    </source>
</reference>
<dbReference type="FunFam" id="2.170.130.10:FF:000003">
    <property type="entry name" value="SusC/RagA family TonB-linked outer membrane protein"/>
    <property type="match status" value="1"/>
</dbReference>
<feature type="domain" description="TonB-dependent receptor plug" evidence="2">
    <location>
        <begin position="164"/>
        <end position="268"/>
    </location>
</feature>
<dbReference type="Gene3D" id="2.170.130.10">
    <property type="entry name" value="TonB-dependent receptor, plug domain"/>
    <property type="match status" value="1"/>
</dbReference>
<evidence type="ECO:0000313" key="4">
    <source>
        <dbReference type="Proteomes" id="UP000293925"/>
    </source>
</evidence>
<dbReference type="InterPro" id="IPR008969">
    <property type="entry name" value="CarboxyPept-like_regulatory"/>
</dbReference>
<dbReference type="AlphaFoldDB" id="A0A4R0Q722"/>
<keyword evidence="1" id="KW-0472">Membrane</keyword>
<dbReference type="NCBIfam" id="TIGR04056">
    <property type="entry name" value="OMP_RagA_SusC"/>
    <property type="match status" value="1"/>
</dbReference>
<accession>A0A4R0Q722</accession>
<keyword evidence="1" id="KW-0998">Cell outer membrane</keyword>
<dbReference type="InterPro" id="IPR023996">
    <property type="entry name" value="TonB-dep_OMP_SusC/RagA"/>
</dbReference>
<dbReference type="SUPFAM" id="SSF49464">
    <property type="entry name" value="Carboxypeptidase regulatory domain-like"/>
    <property type="match status" value="1"/>
</dbReference>
<organism evidence="3 4">
    <name type="scientific">Pedobacter psychrodurus</name>
    <dbReference type="NCBI Taxonomy" id="2530456"/>
    <lineage>
        <taxon>Bacteria</taxon>
        <taxon>Pseudomonadati</taxon>
        <taxon>Bacteroidota</taxon>
        <taxon>Sphingobacteriia</taxon>
        <taxon>Sphingobacteriales</taxon>
        <taxon>Sphingobacteriaceae</taxon>
        <taxon>Pedobacter</taxon>
    </lineage>
</organism>
<keyword evidence="1" id="KW-0812">Transmembrane</keyword>
<dbReference type="GO" id="GO:0009279">
    <property type="term" value="C:cell outer membrane"/>
    <property type="evidence" value="ECO:0007669"/>
    <property type="project" value="UniProtKB-SubCell"/>
</dbReference>
<dbReference type="InterPro" id="IPR012910">
    <property type="entry name" value="Plug_dom"/>
</dbReference>
<keyword evidence="3" id="KW-0675">Receptor</keyword>
<proteinExistence type="inferred from homology"/>
<gene>
    <name evidence="3" type="ORF">EZ456_04570</name>
</gene>